<dbReference type="Proteomes" id="UP001568358">
    <property type="component" value="Unassembled WGS sequence"/>
</dbReference>
<organism evidence="1 2">
    <name type="scientific">Halodesulfovibrio aestuarii</name>
    <dbReference type="NCBI Taxonomy" id="126333"/>
    <lineage>
        <taxon>Bacteria</taxon>
        <taxon>Pseudomonadati</taxon>
        <taxon>Thermodesulfobacteriota</taxon>
        <taxon>Desulfovibrionia</taxon>
        <taxon>Desulfovibrionales</taxon>
        <taxon>Desulfovibrionaceae</taxon>
        <taxon>Halodesulfovibrio</taxon>
    </lineage>
</organism>
<evidence type="ECO:0000313" key="2">
    <source>
        <dbReference type="Proteomes" id="UP001568358"/>
    </source>
</evidence>
<name>A0ABV4JRD2_9BACT</name>
<protein>
    <submittedName>
        <fullName evidence="1">Uncharacterized protein</fullName>
    </submittedName>
</protein>
<sequence length="117" mass="13179">MYEEHVNPGDHIEWTCSEITRFMQEYDEFVDRADRFSLDDDRAARLWESHEAELPPAGALCSAYSSDMCKQCAGGDNLTDCCYELNLICILKLPVCAGVCRRYKHSQISGTASGCSR</sequence>
<keyword evidence="2" id="KW-1185">Reference proteome</keyword>
<proteinExistence type="predicted"/>
<dbReference type="RefSeq" id="WP_371149710.1">
    <property type="nucleotide sequence ID" value="NZ_JBFSOO010000001.1"/>
</dbReference>
<evidence type="ECO:0000313" key="1">
    <source>
        <dbReference type="EMBL" id="MEZ6851983.1"/>
    </source>
</evidence>
<dbReference type="EMBL" id="JBFSOO010000001">
    <property type="protein sequence ID" value="MEZ6851983.1"/>
    <property type="molecule type" value="Genomic_DNA"/>
</dbReference>
<accession>A0ABV4JRD2</accession>
<reference evidence="1 2" key="1">
    <citation type="submission" date="2024-07" db="EMBL/GenBank/DDBJ databases">
        <title>Active virus-host system and metabolic interactions in a Lokiarchaeon culture.</title>
        <authorList>
            <person name="Ponce Toledo R.I."/>
            <person name="Rodrigues Oliveira T."/>
            <person name="Schleper C."/>
        </authorList>
    </citation>
    <scope>NUCLEOTIDE SEQUENCE [LARGE SCALE GENOMIC DNA]</scope>
    <source>
        <strain evidence="1 2">B35</strain>
    </source>
</reference>
<gene>
    <name evidence="1" type="ORF">AB2Z07_00305</name>
</gene>
<comment type="caution">
    <text evidence="1">The sequence shown here is derived from an EMBL/GenBank/DDBJ whole genome shotgun (WGS) entry which is preliminary data.</text>
</comment>